<dbReference type="UniPathway" id="UPA00219"/>
<evidence type="ECO:0000313" key="7">
    <source>
        <dbReference type="Proteomes" id="UP000179245"/>
    </source>
</evidence>
<comment type="similarity">
    <text evidence="1">Belongs to the MurCDEF family. MurE subfamily.</text>
</comment>
<comment type="caution">
    <text evidence="6">The sequence shown here is derived from an EMBL/GenBank/DDBJ whole genome shotgun (WGS) entry which is preliminary data.</text>
</comment>
<dbReference type="GO" id="GO:0071555">
    <property type="term" value="P:cell wall organization"/>
    <property type="evidence" value="ECO:0007669"/>
    <property type="project" value="UniProtKB-KW"/>
</dbReference>
<reference evidence="6 7" key="1">
    <citation type="journal article" date="2016" name="Nat. Commun.">
        <title>Thousands of microbial genomes shed light on interconnected biogeochemical processes in an aquifer system.</title>
        <authorList>
            <person name="Anantharaman K."/>
            <person name="Brown C.T."/>
            <person name="Hug L.A."/>
            <person name="Sharon I."/>
            <person name="Castelle C.J."/>
            <person name="Probst A.J."/>
            <person name="Thomas B.C."/>
            <person name="Singh A."/>
            <person name="Wilkins M.J."/>
            <person name="Karaoz U."/>
            <person name="Brodie E.L."/>
            <person name="Williams K.H."/>
            <person name="Hubbard S.S."/>
            <person name="Banfield J.F."/>
        </authorList>
    </citation>
    <scope>NUCLEOTIDE SEQUENCE [LARGE SCALE GENOMIC DNA]</scope>
</reference>
<keyword evidence="2" id="KW-0132">Cell division</keyword>
<evidence type="ECO:0000256" key="1">
    <source>
        <dbReference type="ARBA" id="ARBA00005898"/>
    </source>
</evidence>
<dbReference type="GO" id="GO:0008360">
    <property type="term" value="P:regulation of cell shape"/>
    <property type="evidence" value="ECO:0007669"/>
    <property type="project" value="UniProtKB-KW"/>
</dbReference>
<dbReference type="SUPFAM" id="SSF53623">
    <property type="entry name" value="MurD-like peptide ligases, catalytic domain"/>
    <property type="match status" value="1"/>
</dbReference>
<dbReference type="SUPFAM" id="SSF53244">
    <property type="entry name" value="MurD-like peptide ligases, peptide-binding domain"/>
    <property type="match status" value="1"/>
</dbReference>
<evidence type="ECO:0000313" key="6">
    <source>
        <dbReference type="EMBL" id="OHA62819.1"/>
    </source>
</evidence>
<dbReference type="Gene3D" id="3.40.1190.10">
    <property type="entry name" value="Mur-like, catalytic domain"/>
    <property type="match status" value="1"/>
</dbReference>
<dbReference type="GO" id="GO:0051301">
    <property type="term" value="P:cell division"/>
    <property type="evidence" value="ECO:0007669"/>
    <property type="project" value="UniProtKB-KW"/>
</dbReference>
<protein>
    <recommendedName>
        <fullName evidence="8">UDP-N-acetylmuramoyl-L-alanyl-D-glutamate--2, 6-diaminopimelate ligase</fullName>
    </recommendedName>
</protein>
<comment type="subcellular location">
    <subcellularLocation>
        <location evidence="2">Cytoplasm</location>
    </subcellularLocation>
</comment>
<keyword evidence="2" id="KW-0131">Cell cycle</keyword>
<dbReference type="InterPro" id="IPR036615">
    <property type="entry name" value="Mur_ligase_C_dom_sf"/>
</dbReference>
<dbReference type="InterPro" id="IPR005761">
    <property type="entry name" value="UDP-N-AcMur-Glu-dNH2Pim_ligase"/>
</dbReference>
<evidence type="ECO:0000259" key="5">
    <source>
        <dbReference type="Pfam" id="PF08245"/>
    </source>
</evidence>
<dbReference type="GO" id="GO:0005524">
    <property type="term" value="F:ATP binding"/>
    <property type="evidence" value="ECO:0007669"/>
    <property type="project" value="InterPro"/>
</dbReference>
<dbReference type="GO" id="GO:0016881">
    <property type="term" value="F:acid-amino acid ligase activity"/>
    <property type="evidence" value="ECO:0007669"/>
    <property type="project" value="InterPro"/>
</dbReference>
<dbReference type="PANTHER" id="PTHR23135:SF4">
    <property type="entry name" value="UDP-N-ACETYLMURAMOYL-L-ALANYL-D-GLUTAMATE--2,6-DIAMINOPIMELATE LIGASE MURE HOMOLOG, CHLOROPLASTIC"/>
    <property type="match status" value="1"/>
</dbReference>
<dbReference type="InterPro" id="IPR036565">
    <property type="entry name" value="Mur-like_cat_sf"/>
</dbReference>
<dbReference type="AlphaFoldDB" id="A0A1G2QRP2"/>
<dbReference type="Pfam" id="PF02875">
    <property type="entry name" value="Mur_ligase_C"/>
    <property type="match status" value="1"/>
</dbReference>
<keyword evidence="3" id="KW-0812">Transmembrane</keyword>
<dbReference type="InterPro" id="IPR004101">
    <property type="entry name" value="Mur_ligase_C"/>
</dbReference>
<evidence type="ECO:0000256" key="2">
    <source>
        <dbReference type="RuleBase" id="RU004135"/>
    </source>
</evidence>
<comment type="pathway">
    <text evidence="2">Cell wall biogenesis; peptidoglycan biosynthesis.</text>
</comment>
<dbReference type="Gene3D" id="3.90.190.20">
    <property type="entry name" value="Mur ligase, C-terminal domain"/>
    <property type="match status" value="1"/>
</dbReference>
<gene>
    <name evidence="6" type="ORF">A2117_02490</name>
</gene>
<feature type="domain" description="Mur ligase central" evidence="5">
    <location>
        <begin position="46"/>
        <end position="255"/>
    </location>
</feature>
<evidence type="ECO:0000256" key="3">
    <source>
        <dbReference type="SAM" id="Phobius"/>
    </source>
</evidence>
<dbReference type="Pfam" id="PF08245">
    <property type="entry name" value="Mur_ligase_M"/>
    <property type="match status" value="1"/>
</dbReference>
<keyword evidence="3" id="KW-0472">Membrane</keyword>
<keyword evidence="2" id="KW-0133">Cell shape</keyword>
<organism evidence="6 7">
    <name type="scientific">Candidatus Wildermuthbacteria bacterium GWA2_46_15</name>
    <dbReference type="NCBI Taxonomy" id="1802443"/>
    <lineage>
        <taxon>Bacteria</taxon>
        <taxon>Candidatus Wildermuthiibacteriota</taxon>
    </lineage>
</organism>
<feature type="domain" description="Mur ligase C-terminal" evidence="4">
    <location>
        <begin position="277"/>
        <end position="410"/>
    </location>
</feature>
<keyword evidence="3" id="KW-1133">Transmembrane helix</keyword>
<dbReference type="STRING" id="1802443.A2117_02490"/>
<dbReference type="PANTHER" id="PTHR23135">
    <property type="entry name" value="MUR LIGASE FAMILY MEMBER"/>
    <property type="match status" value="1"/>
</dbReference>
<dbReference type="InterPro" id="IPR013221">
    <property type="entry name" value="Mur_ligase_cen"/>
</dbReference>
<dbReference type="NCBIfam" id="TIGR01085">
    <property type="entry name" value="murE"/>
    <property type="match status" value="1"/>
</dbReference>
<keyword evidence="2" id="KW-0961">Cell wall biogenesis/degradation</keyword>
<proteinExistence type="inferred from homology"/>
<sequence>MILYFMKSIVKKLLPGFLINWYHFGLAFLAALVYRFPGKRIKVVGVTGTNGKSTVVEMLSRIFEEAGFKVASLSSIRFRILGREEVNDKRMTMPGRFFVQQFLSRAVKTGSQYLVLEVTSEGIKQHRHRFIAFDAVVFTNLSPEHIESHGGFENYRRAKGELFKATSKIHVVNLDDENSEFFLKFPAKEKWGYSINSKLKTQSSKLRPVLQNLIEADNVEILTDGSRFVVNGLGFRLKLRGEFNIYNALAAIAMAQSQGIGLDVCQRALGKVEGLPGRLEKVIADPFTIFVDYAFTPNALQKVYETLSGNSKLICVLGSCGGGRDKWKRPVLGGIAAKYCQEIILTNEDPYDENPQEIIDQVASGAESIRINQPYQHQSAVWKIIDRREAIAKALNLAKDGDTVIITGKGCEPSICLAGEKQIPWDDRQVIREEFAKIYAR</sequence>
<feature type="transmembrane region" description="Helical" evidence="3">
    <location>
        <begin position="12"/>
        <end position="34"/>
    </location>
</feature>
<keyword evidence="2" id="KW-0573">Peptidoglycan synthesis</keyword>
<accession>A0A1G2QRP2</accession>
<evidence type="ECO:0008006" key="8">
    <source>
        <dbReference type="Google" id="ProtNLM"/>
    </source>
</evidence>
<evidence type="ECO:0000259" key="4">
    <source>
        <dbReference type="Pfam" id="PF02875"/>
    </source>
</evidence>
<dbReference type="GO" id="GO:0005737">
    <property type="term" value="C:cytoplasm"/>
    <property type="evidence" value="ECO:0007669"/>
    <property type="project" value="UniProtKB-SubCell"/>
</dbReference>
<dbReference type="EMBL" id="MHTO01000003">
    <property type="protein sequence ID" value="OHA62819.1"/>
    <property type="molecule type" value="Genomic_DNA"/>
</dbReference>
<dbReference type="Proteomes" id="UP000179245">
    <property type="component" value="Unassembled WGS sequence"/>
</dbReference>
<dbReference type="GO" id="GO:0009252">
    <property type="term" value="P:peptidoglycan biosynthetic process"/>
    <property type="evidence" value="ECO:0007669"/>
    <property type="project" value="UniProtKB-UniPathway"/>
</dbReference>
<name>A0A1G2QRP2_9BACT</name>